<evidence type="ECO:0000256" key="2">
    <source>
        <dbReference type="SAM" id="MobiDB-lite"/>
    </source>
</evidence>
<keyword evidence="1" id="KW-0175">Coiled coil</keyword>
<feature type="compositionally biased region" description="Polar residues" evidence="2">
    <location>
        <begin position="1105"/>
        <end position="1118"/>
    </location>
</feature>
<dbReference type="Proteomes" id="UP001648503">
    <property type="component" value="Unassembled WGS sequence"/>
</dbReference>
<feature type="region of interest" description="Disordered" evidence="2">
    <location>
        <begin position="1"/>
        <end position="32"/>
    </location>
</feature>
<feature type="region of interest" description="Disordered" evidence="2">
    <location>
        <begin position="188"/>
        <end position="239"/>
    </location>
</feature>
<feature type="region of interest" description="Disordered" evidence="2">
    <location>
        <begin position="1063"/>
        <end position="1118"/>
    </location>
</feature>
<evidence type="ECO:0000313" key="4">
    <source>
        <dbReference type="Proteomes" id="UP001648503"/>
    </source>
</evidence>
<gene>
    <name evidence="3" type="ORF">BASA50_008106</name>
</gene>
<evidence type="ECO:0008006" key="5">
    <source>
        <dbReference type="Google" id="ProtNLM"/>
    </source>
</evidence>
<feature type="coiled-coil region" evidence="1">
    <location>
        <begin position="851"/>
        <end position="928"/>
    </location>
</feature>
<organism evidence="3 4">
    <name type="scientific">Batrachochytrium salamandrivorans</name>
    <dbReference type="NCBI Taxonomy" id="1357716"/>
    <lineage>
        <taxon>Eukaryota</taxon>
        <taxon>Fungi</taxon>
        <taxon>Fungi incertae sedis</taxon>
        <taxon>Chytridiomycota</taxon>
        <taxon>Chytridiomycota incertae sedis</taxon>
        <taxon>Chytridiomycetes</taxon>
        <taxon>Rhizophydiales</taxon>
        <taxon>Rhizophydiales incertae sedis</taxon>
        <taxon>Batrachochytrium</taxon>
    </lineage>
</organism>
<name>A0ABQ8F5B2_9FUNG</name>
<feature type="coiled-coil region" evidence="1">
    <location>
        <begin position="754"/>
        <end position="781"/>
    </location>
</feature>
<proteinExistence type="predicted"/>
<sequence length="1203" mass="132810">MQDTFLVGHSPPVTPMERDSSAQSPSLHPSTHSFLLHQNKTNHQPISPLQPPLRRASPYFSFEPRASTTTTAAAAAAAALASSPAMQFKFHRPTALSGPSTPNPPTPHLSPITTTTTTTYPVVAALVHSSKMSSSISSIPQSTPSESLHQIQQLLPSGQPRFRLHTIQPPSALDVIEQSISTTGTITTATTTSSNSATDHEIQPKKVPVLPNSSLTPLSDSSSDTIPSDPCISSRTDTLNTSIPGHATIESTPPSFVAVVTGTQEGVESLPSSSLYRTLGNAIPQSISTSSTPFTRPAAAPMKHLQISRFRAPATSLACPTTGTPTTKTTLSIIDGFAKPATPSIQRPNIGEAMHLDPKLAQVNSLSSSEKKMESSAALLDHRHSPQGGTRQPAPIFKKTIEPAGLVQCSPFQRQLRAGIGRQHPSIVQTDHHDDLNGGMPNPSQGVIDMTKSFGFRDTNSHNECNEIITLAQNMQRLYRALQYDMTAANADRDKAIRVASEQRTTLLKLSKEVAAVCAVSNYQQESIQFAQQRHEKMEKTIMMYRAAIHKLHDKENSLLLSTKEYIEKLAAHEKEMELFQSSKKQKQAELDEIRLKAEASTAALTLQINTLVSQREGLIADIQRANKGQADANDALTTAQQKFDKESTDFQDQLSRASTKASQATHDLESYKRMMDVQKANFDIECSQAKIALEEITLEMSSWRTKAVDTDTQCDVLRQTLLQLQHGLSEKQAEYDTTVTHLKSLQLKGETKVHDMQDLVDALNKDISMLKLELDELCNKLEAGQLLNDRLVAEIANLSSSNEANLVEELHKAKSTMEIENARVIHNMEMETDQRLSAYRDQICKLEHERDELNNSANEWQQSKKELTRLIHDNECNSISSNKLLEDQLQSERDKYVLAAKESSDKLDIMAAQLSIFEKECKELEERHIKDIQTKTAQWNSIVKRKEMEMQNALFQRDNHITKLKVQLETASAESTRTILQQIEKSNSTGTADDIICQLNLEELMLGVDTERVPHEVGVGKQSLSDVPSNTVALKPCAELCTSISGSNMVSKRGIYDQVYAENSERSAQRTHKQQKTTPAMGIRETHTSQRRTKGMKPPEHPVQHQSTSRTSQNTGSVSIVRETTTTVHRKHRISSSNVNVDGGWEPTKKGKLGKPTSGTKKQKLDTRSASFGRRQLALAAKPDGSVTSDATDLFRHAWEEP</sequence>
<accession>A0ABQ8F5B2</accession>
<feature type="compositionally biased region" description="Polar residues" evidence="2">
    <location>
        <begin position="21"/>
        <end position="32"/>
    </location>
</feature>
<comment type="caution">
    <text evidence="3">The sequence shown here is derived from an EMBL/GenBank/DDBJ whole genome shotgun (WGS) entry which is preliminary data.</text>
</comment>
<evidence type="ECO:0000313" key="3">
    <source>
        <dbReference type="EMBL" id="KAH6592491.1"/>
    </source>
</evidence>
<feature type="compositionally biased region" description="Low complexity" evidence="2">
    <location>
        <begin position="188"/>
        <end position="197"/>
    </location>
</feature>
<dbReference type="EMBL" id="JAFCIX010000379">
    <property type="protein sequence ID" value="KAH6592491.1"/>
    <property type="molecule type" value="Genomic_DNA"/>
</dbReference>
<feature type="region of interest" description="Disordered" evidence="2">
    <location>
        <begin position="1138"/>
        <end position="1175"/>
    </location>
</feature>
<reference evidence="3 4" key="1">
    <citation type="submission" date="2021-02" db="EMBL/GenBank/DDBJ databases">
        <title>Variation within the Batrachochytrium salamandrivorans European outbreak.</title>
        <authorList>
            <person name="Kelly M."/>
            <person name="Pasmans F."/>
            <person name="Shea T.P."/>
            <person name="Munoz J.F."/>
            <person name="Carranza S."/>
            <person name="Cuomo C.A."/>
            <person name="Martel A."/>
        </authorList>
    </citation>
    <scope>NUCLEOTIDE SEQUENCE [LARGE SCALE GENOMIC DNA]</scope>
    <source>
        <strain evidence="3 4">AMFP18/2</strain>
    </source>
</reference>
<evidence type="ECO:0000256" key="1">
    <source>
        <dbReference type="SAM" id="Coils"/>
    </source>
</evidence>
<keyword evidence="4" id="KW-1185">Reference proteome</keyword>
<feature type="coiled-coil region" evidence="1">
    <location>
        <begin position="528"/>
        <end position="604"/>
    </location>
</feature>
<protein>
    <recommendedName>
        <fullName evidence="5">Up-regulated during septation protein 1 domain-containing protein</fullName>
    </recommendedName>
</protein>
<feature type="compositionally biased region" description="Low complexity" evidence="2">
    <location>
        <begin position="213"/>
        <end position="234"/>
    </location>
</feature>